<evidence type="ECO:0000313" key="1">
    <source>
        <dbReference type="EMBL" id="MBC2398652.1"/>
    </source>
</evidence>
<protein>
    <submittedName>
        <fullName evidence="1">Uncharacterized protein</fullName>
    </submittedName>
</protein>
<comment type="caution">
    <text evidence="1">The sequence shown here is derived from an EMBL/GenBank/DDBJ whole genome shotgun (WGS) entry which is preliminary data.</text>
</comment>
<name>A0A923J106_CLOTT</name>
<accession>A0A923J106</accession>
<gene>
    <name evidence="1" type="ORF">HGG79_12840</name>
</gene>
<dbReference type="EMBL" id="JAAZWO010000016">
    <property type="protein sequence ID" value="MBC2398652.1"/>
    <property type="molecule type" value="Genomic_DNA"/>
</dbReference>
<reference evidence="1 2" key="1">
    <citation type="submission" date="2020-04" db="EMBL/GenBank/DDBJ databases">
        <title>Genomic insights into acetone-butanol-ethanol (ABE) fermentation by sequencing solventogenic clostridia strains.</title>
        <authorList>
            <person name="Brown S."/>
        </authorList>
    </citation>
    <scope>NUCLEOTIDE SEQUENCE [LARGE SCALE GENOMIC DNA]</scope>
    <source>
        <strain evidence="1 2">DJ011</strain>
    </source>
</reference>
<evidence type="ECO:0000313" key="2">
    <source>
        <dbReference type="Proteomes" id="UP000563151"/>
    </source>
</evidence>
<keyword evidence="2" id="KW-1185">Reference proteome</keyword>
<sequence>MKLCRNKWWIIKEFYTVKHNQKKYEIPQKAINENIEDKLLNYNMNVKSFKSFISNFYNKKFKDKFKIVIGEDISFERIFLDIDDISIDINDKIYLIIMFFDEINKTCYKNIIEDVGIKIHFNFVDKCYRITKRNSKILIKNIFDKNIFACIYNYFCSEIGKYEALNDEDKIRKISNKYKVRVDFTKIKNSYAYSSNHIILSREANLKELLMFLEKGNSIIVENFLNYFAYYVLNIDEIRFRLHFHDINGRTSEQIDSYYKKKRHKEPYMCYLLKELKPAKPRYIIDKLKYMNYVSINRQVIENKECIEFSIDLNNRNVKKNYLMNIITSRGMLIYNYTNSHIKY</sequence>
<dbReference type="AlphaFoldDB" id="A0A923J106"/>
<proteinExistence type="predicted"/>
<dbReference type="Proteomes" id="UP000563151">
    <property type="component" value="Unassembled WGS sequence"/>
</dbReference>
<dbReference type="RefSeq" id="WP_035148103.1">
    <property type="nucleotide sequence ID" value="NZ_JAAZWO010000016.1"/>
</dbReference>
<organism evidence="1 2">
    <name type="scientific">Clostridium tetanomorphum</name>
    <dbReference type="NCBI Taxonomy" id="1553"/>
    <lineage>
        <taxon>Bacteria</taxon>
        <taxon>Bacillati</taxon>
        <taxon>Bacillota</taxon>
        <taxon>Clostridia</taxon>
        <taxon>Eubacteriales</taxon>
        <taxon>Clostridiaceae</taxon>
        <taxon>Clostridium</taxon>
    </lineage>
</organism>